<dbReference type="InterPro" id="IPR018750">
    <property type="entry name" value="DUF2306_membrane"/>
</dbReference>
<dbReference type="AlphaFoldDB" id="A0A918RKA7"/>
<reference evidence="2" key="2">
    <citation type="submission" date="2020-09" db="EMBL/GenBank/DDBJ databases">
        <authorList>
            <person name="Sun Q."/>
            <person name="Kim S."/>
        </authorList>
    </citation>
    <scope>NUCLEOTIDE SEQUENCE</scope>
    <source>
        <strain evidence="2">KCTC 12711</strain>
    </source>
</reference>
<gene>
    <name evidence="2" type="ORF">GCM10008090_10290</name>
</gene>
<dbReference type="Proteomes" id="UP000614811">
    <property type="component" value="Unassembled WGS sequence"/>
</dbReference>
<dbReference type="Pfam" id="PF10067">
    <property type="entry name" value="DUF2306"/>
    <property type="match status" value="1"/>
</dbReference>
<keyword evidence="1" id="KW-1133">Transmembrane helix</keyword>
<feature type="transmembrane region" description="Helical" evidence="1">
    <location>
        <begin position="176"/>
        <end position="200"/>
    </location>
</feature>
<accession>A0A918RKA7</accession>
<feature type="transmembrane region" description="Helical" evidence="1">
    <location>
        <begin position="72"/>
        <end position="94"/>
    </location>
</feature>
<organism evidence="2 3">
    <name type="scientific">Arenicella chitinivorans</name>
    <dbReference type="NCBI Taxonomy" id="1329800"/>
    <lineage>
        <taxon>Bacteria</taxon>
        <taxon>Pseudomonadati</taxon>
        <taxon>Pseudomonadota</taxon>
        <taxon>Gammaproteobacteria</taxon>
        <taxon>Arenicellales</taxon>
        <taxon>Arenicellaceae</taxon>
        <taxon>Arenicella</taxon>
    </lineage>
</organism>
<keyword evidence="1" id="KW-0812">Transmembrane</keyword>
<feature type="transmembrane region" description="Helical" evidence="1">
    <location>
        <begin position="248"/>
        <end position="274"/>
    </location>
</feature>
<dbReference type="EMBL" id="BMXA01000002">
    <property type="protein sequence ID" value="GHA03236.1"/>
    <property type="molecule type" value="Genomic_DNA"/>
</dbReference>
<feature type="transmembrane region" description="Helical" evidence="1">
    <location>
        <begin position="27"/>
        <end position="50"/>
    </location>
</feature>
<protein>
    <submittedName>
        <fullName evidence="2">Membrane protein</fullName>
    </submittedName>
</protein>
<reference evidence="2" key="1">
    <citation type="journal article" date="2014" name="Int. J. Syst. Evol. Microbiol.">
        <title>Complete genome sequence of Corynebacterium casei LMG S-19264T (=DSM 44701T), isolated from a smear-ripened cheese.</title>
        <authorList>
            <consortium name="US DOE Joint Genome Institute (JGI-PGF)"/>
            <person name="Walter F."/>
            <person name="Albersmeier A."/>
            <person name="Kalinowski J."/>
            <person name="Ruckert C."/>
        </authorList>
    </citation>
    <scope>NUCLEOTIDE SEQUENCE</scope>
    <source>
        <strain evidence="2">KCTC 12711</strain>
    </source>
</reference>
<proteinExistence type="predicted"/>
<keyword evidence="1" id="KW-0472">Membrane</keyword>
<feature type="transmembrane region" description="Helical" evidence="1">
    <location>
        <begin position="212"/>
        <end position="236"/>
    </location>
</feature>
<comment type="caution">
    <text evidence="2">The sequence shown here is derived from an EMBL/GenBank/DDBJ whole genome shotgun (WGS) entry which is preliminary data.</text>
</comment>
<evidence type="ECO:0000256" key="1">
    <source>
        <dbReference type="SAM" id="Phobius"/>
    </source>
</evidence>
<sequence length="277" mass="30727">MTTQSTPLSKWQSAPFPSIALNLAAKFWFATVLVGQVIFSYYIVALYYTATLSNDTARFNTVMPAGHIEGDYWGNIAVIGHVLLAAVITLGGLLQLLPVIRSKVPALHRWNGRLYVLTAVIMSLSGAFMIITRHEKVVGDLVGHVTLMLNGAIILTCAALAFRFARQRKFANHRRWALRLFVAVSGVWFFRVGMMAWLSIHGKPVGFDPLSFSGPFLTVLYLTVYIMPILFLECYFRAQTTGSAIQKLATATTIVMLCLIMMLGIFGATMGMWLPRI</sequence>
<feature type="transmembrane region" description="Helical" evidence="1">
    <location>
        <begin position="114"/>
        <end position="132"/>
    </location>
</feature>
<keyword evidence="3" id="KW-1185">Reference proteome</keyword>
<name>A0A918RKA7_9GAMM</name>
<dbReference type="RefSeq" id="WP_189398975.1">
    <property type="nucleotide sequence ID" value="NZ_BMXA01000002.1"/>
</dbReference>
<evidence type="ECO:0000313" key="2">
    <source>
        <dbReference type="EMBL" id="GHA03236.1"/>
    </source>
</evidence>
<feature type="transmembrane region" description="Helical" evidence="1">
    <location>
        <begin position="144"/>
        <end position="164"/>
    </location>
</feature>
<evidence type="ECO:0000313" key="3">
    <source>
        <dbReference type="Proteomes" id="UP000614811"/>
    </source>
</evidence>